<protein>
    <submittedName>
        <fullName evidence="1">Uncharacterized conserved protein</fullName>
    </submittedName>
</protein>
<gene>
    <name evidence="1" type="ORF">PANT_15d00031</name>
</gene>
<dbReference type="OrthoDB" id="2552038at2759"/>
<sequence length="341" mass="35922">MSAAAETLTAAMAAELQTAALGVDASTLDTTSSPISLFASPALQEAPSTDHGRSHTSSCPRLSLVSTGIPNLGAMAYGTADHEDDDEFVDELALDLSPEVCDRLEAQSVRDTTQAEAISHSEHDGGIGKKRPCSITCFDALDDNVPAIKRTKTATQAEPIKPFFEEAWVQQLLTGRDRAPAPSPPEESPTDASAIDAAPTDAIPADASPTDGHSQLPAATQKVAVVQMTPTVAVDSSPSTSEDGFCLVRVARTSSDAVPSDEGDEDLPLALLSSAARTNKPGEPEPTAVLAAITKVRDAVRELQRAYRLETLRVAAHITEQQLAIDQLRAKLRTRKPKKAA</sequence>
<reference evidence="2" key="1">
    <citation type="journal article" date="2013" name="Genome Announc.">
        <title>Genome sequence of the basidiomycetous yeast Pseudozyma antarctica T-34, a producer of the glycolipid biosurfactants mannosylerythritol lipids.</title>
        <authorList>
            <person name="Morita T."/>
            <person name="Koike H."/>
            <person name="Koyama Y."/>
            <person name="Hagiwara H."/>
            <person name="Ito E."/>
            <person name="Fukuoka T."/>
            <person name="Imura T."/>
            <person name="Machida M."/>
            <person name="Kitamoto D."/>
        </authorList>
    </citation>
    <scope>NUCLEOTIDE SEQUENCE [LARGE SCALE GENOMIC DNA]</scope>
    <source>
        <strain evidence="2">T-34</strain>
    </source>
</reference>
<accession>M9LXL1</accession>
<organism evidence="1 2">
    <name type="scientific">Pseudozyma antarctica (strain T-34)</name>
    <name type="common">Yeast</name>
    <name type="synonym">Candida antarctica</name>
    <dbReference type="NCBI Taxonomy" id="1151754"/>
    <lineage>
        <taxon>Eukaryota</taxon>
        <taxon>Fungi</taxon>
        <taxon>Dikarya</taxon>
        <taxon>Basidiomycota</taxon>
        <taxon>Ustilaginomycotina</taxon>
        <taxon>Ustilaginomycetes</taxon>
        <taxon>Ustilaginales</taxon>
        <taxon>Ustilaginaceae</taxon>
        <taxon>Moesziomyces</taxon>
    </lineage>
</organism>
<name>M9LXL1_PSEA3</name>
<dbReference type="AlphaFoldDB" id="M9LXL1"/>
<evidence type="ECO:0000313" key="1">
    <source>
        <dbReference type="EMBL" id="GAC75344.1"/>
    </source>
</evidence>
<dbReference type="Proteomes" id="UP000011976">
    <property type="component" value="Unassembled WGS sequence"/>
</dbReference>
<evidence type="ECO:0000313" key="2">
    <source>
        <dbReference type="Proteomes" id="UP000011976"/>
    </source>
</evidence>
<proteinExistence type="predicted"/>
<dbReference type="EMBL" id="DF196781">
    <property type="protein sequence ID" value="GAC75344.1"/>
    <property type="molecule type" value="Genomic_DNA"/>
</dbReference>